<accession>A0A0G9GWY3</accession>
<dbReference type="PATRIC" id="fig|1440762.4.peg.1161"/>
<sequence>MTVLNEIKDPLTEYGSEKYYRILKTHIERGMADSVRILGLVLSDKNVVEQSSTDGDGQLNHTLTVKPYVYSIAGILKKVASWPYYLPPVCKSSNKTKMAASIESAISTGTLALQ</sequence>
<dbReference type="AlphaFoldDB" id="A0A0G9GWY3"/>
<protein>
    <submittedName>
        <fullName evidence="1">Uncharacterized protein</fullName>
    </submittedName>
</protein>
<organism evidence="1 2">
    <name type="scientific">Dyella japonica DSM 16301</name>
    <dbReference type="NCBI Taxonomy" id="1440762"/>
    <lineage>
        <taxon>Bacteria</taxon>
        <taxon>Pseudomonadati</taxon>
        <taxon>Pseudomonadota</taxon>
        <taxon>Gammaproteobacteria</taxon>
        <taxon>Lysobacterales</taxon>
        <taxon>Rhodanobacteraceae</taxon>
        <taxon>Dyella</taxon>
    </lineage>
</organism>
<gene>
    <name evidence="1" type="ORF">Y882_19095</name>
</gene>
<evidence type="ECO:0000313" key="1">
    <source>
        <dbReference type="EMBL" id="KLD61721.1"/>
    </source>
</evidence>
<proteinExistence type="predicted"/>
<dbReference type="Proteomes" id="UP000035481">
    <property type="component" value="Unassembled WGS sequence"/>
</dbReference>
<name>A0A0G9GWY3_9GAMM</name>
<reference evidence="1 2" key="1">
    <citation type="journal article" date="2015" name="Antonie Van Leeuwenhoek">
        <title>A phylogenomic and molecular marker based taxonomic framework for the order Xanthomonadales: proposal to transfer the families Algiphilaceae and Solimonadaceae to the order Nevskiales ord. nov. and to create a new family within the order Xanthomonadales, the family Rhodanobacteraceae fam. nov., containing the genus Rhodanobacter and its closest relatives.</title>
        <authorList>
            <person name="Naushad S."/>
            <person name="Adeolu M."/>
            <person name="Wong S."/>
            <person name="Sohail M."/>
            <person name="Schellhorn H.E."/>
            <person name="Gupta R.S."/>
        </authorList>
    </citation>
    <scope>NUCLEOTIDE SEQUENCE [LARGE SCALE GENOMIC DNA]</scope>
    <source>
        <strain evidence="1 2">DSM 16301</strain>
    </source>
</reference>
<dbReference type="EMBL" id="JPLA01000212">
    <property type="protein sequence ID" value="KLD61721.1"/>
    <property type="molecule type" value="Genomic_DNA"/>
</dbReference>
<comment type="caution">
    <text evidence="1">The sequence shown here is derived from an EMBL/GenBank/DDBJ whole genome shotgun (WGS) entry which is preliminary data.</text>
</comment>
<evidence type="ECO:0000313" key="2">
    <source>
        <dbReference type="Proteomes" id="UP000035481"/>
    </source>
</evidence>